<dbReference type="Gramene" id="BGIOSGA002730-TA">
    <property type="protein sequence ID" value="BGIOSGA002730-PA"/>
    <property type="gene ID" value="BGIOSGA002730"/>
</dbReference>
<evidence type="ECO:0000259" key="3">
    <source>
        <dbReference type="Pfam" id="PF14380"/>
    </source>
</evidence>
<evidence type="ECO:0000256" key="1">
    <source>
        <dbReference type="ARBA" id="ARBA00023180"/>
    </source>
</evidence>
<proteinExistence type="predicted"/>
<evidence type="ECO:0000256" key="2">
    <source>
        <dbReference type="SAM" id="MobiDB-lite"/>
    </source>
</evidence>
<dbReference type="EMBL" id="CM000126">
    <property type="protein sequence ID" value="EEC69899.1"/>
    <property type="molecule type" value="Genomic_DNA"/>
</dbReference>
<organism evidence="4 5">
    <name type="scientific">Oryza sativa subsp. indica</name>
    <name type="common">Rice</name>
    <dbReference type="NCBI Taxonomy" id="39946"/>
    <lineage>
        <taxon>Eukaryota</taxon>
        <taxon>Viridiplantae</taxon>
        <taxon>Streptophyta</taxon>
        <taxon>Embryophyta</taxon>
        <taxon>Tracheophyta</taxon>
        <taxon>Spermatophyta</taxon>
        <taxon>Magnoliopsida</taxon>
        <taxon>Liliopsida</taxon>
        <taxon>Poales</taxon>
        <taxon>Poaceae</taxon>
        <taxon>BOP clade</taxon>
        <taxon>Oryzoideae</taxon>
        <taxon>Oryzeae</taxon>
        <taxon>Oryzinae</taxon>
        <taxon>Oryza</taxon>
        <taxon>Oryza sativa</taxon>
    </lineage>
</organism>
<feature type="region of interest" description="Disordered" evidence="2">
    <location>
        <begin position="1"/>
        <end position="104"/>
    </location>
</feature>
<dbReference type="Pfam" id="PF14380">
    <property type="entry name" value="WAK_assoc"/>
    <property type="match status" value="1"/>
</dbReference>
<feature type="domain" description="Wall-associated receptor kinase C-terminal" evidence="3">
    <location>
        <begin position="204"/>
        <end position="263"/>
    </location>
</feature>
<dbReference type="Proteomes" id="UP000007015">
    <property type="component" value="Chromosome 1"/>
</dbReference>
<keyword evidence="5" id="KW-1185">Reference proteome</keyword>
<dbReference type="HOGENOM" id="CLU_886781_0_0_1"/>
<name>B8AD52_ORYSI</name>
<dbReference type="STRING" id="39946.B8AD52"/>
<reference evidence="4 5" key="1">
    <citation type="journal article" date="2005" name="PLoS Biol.">
        <title>The genomes of Oryza sativa: a history of duplications.</title>
        <authorList>
            <person name="Yu J."/>
            <person name="Wang J."/>
            <person name="Lin W."/>
            <person name="Li S."/>
            <person name="Li H."/>
            <person name="Zhou J."/>
            <person name="Ni P."/>
            <person name="Dong W."/>
            <person name="Hu S."/>
            <person name="Zeng C."/>
            <person name="Zhang J."/>
            <person name="Zhang Y."/>
            <person name="Li R."/>
            <person name="Xu Z."/>
            <person name="Li S."/>
            <person name="Li X."/>
            <person name="Zheng H."/>
            <person name="Cong L."/>
            <person name="Lin L."/>
            <person name="Yin J."/>
            <person name="Geng J."/>
            <person name="Li G."/>
            <person name="Shi J."/>
            <person name="Liu J."/>
            <person name="Lv H."/>
            <person name="Li J."/>
            <person name="Wang J."/>
            <person name="Deng Y."/>
            <person name="Ran L."/>
            <person name="Shi X."/>
            <person name="Wang X."/>
            <person name="Wu Q."/>
            <person name="Li C."/>
            <person name="Ren X."/>
            <person name="Wang J."/>
            <person name="Wang X."/>
            <person name="Li D."/>
            <person name="Liu D."/>
            <person name="Zhang X."/>
            <person name="Ji Z."/>
            <person name="Zhao W."/>
            <person name="Sun Y."/>
            <person name="Zhang Z."/>
            <person name="Bao J."/>
            <person name="Han Y."/>
            <person name="Dong L."/>
            <person name="Ji J."/>
            <person name="Chen P."/>
            <person name="Wu S."/>
            <person name="Liu J."/>
            <person name="Xiao Y."/>
            <person name="Bu D."/>
            <person name="Tan J."/>
            <person name="Yang L."/>
            <person name="Ye C."/>
            <person name="Zhang J."/>
            <person name="Xu J."/>
            <person name="Zhou Y."/>
            <person name="Yu Y."/>
            <person name="Zhang B."/>
            <person name="Zhuang S."/>
            <person name="Wei H."/>
            <person name="Liu B."/>
            <person name="Lei M."/>
            <person name="Yu H."/>
            <person name="Li Y."/>
            <person name="Xu H."/>
            <person name="Wei S."/>
            <person name="He X."/>
            <person name="Fang L."/>
            <person name="Zhang Z."/>
            <person name="Zhang Y."/>
            <person name="Huang X."/>
            <person name="Su Z."/>
            <person name="Tong W."/>
            <person name="Li J."/>
            <person name="Tong Z."/>
            <person name="Li S."/>
            <person name="Ye J."/>
            <person name="Wang L."/>
            <person name="Fang L."/>
            <person name="Lei T."/>
            <person name="Chen C."/>
            <person name="Chen H."/>
            <person name="Xu Z."/>
            <person name="Li H."/>
            <person name="Huang H."/>
            <person name="Zhang F."/>
            <person name="Xu H."/>
            <person name="Li N."/>
            <person name="Zhao C."/>
            <person name="Li S."/>
            <person name="Dong L."/>
            <person name="Huang Y."/>
            <person name="Li L."/>
            <person name="Xi Y."/>
            <person name="Qi Q."/>
            <person name="Li W."/>
            <person name="Zhang B."/>
            <person name="Hu W."/>
            <person name="Zhang Y."/>
            <person name="Tian X."/>
            <person name="Jiao Y."/>
            <person name="Liang X."/>
            <person name="Jin J."/>
            <person name="Gao L."/>
            <person name="Zheng W."/>
            <person name="Hao B."/>
            <person name="Liu S."/>
            <person name="Wang W."/>
            <person name="Yuan L."/>
            <person name="Cao M."/>
            <person name="McDermott J."/>
            <person name="Samudrala R."/>
            <person name="Wang J."/>
            <person name="Wong G.K."/>
            <person name="Yang H."/>
        </authorList>
    </citation>
    <scope>NUCLEOTIDE SEQUENCE [LARGE SCALE GENOMIC DNA]</scope>
    <source>
        <strain evidence="5">cv. 93-11</strain>
    </source>
</reference>
<dbReference type="PANTHER" id="PTHR33138">
    <property type="entry name" value="OS01G0690200 PROTEIN"/>
    <property type="match status" value="1"/>
</dbReference>
<evidence type="ECO:0000313" key="4">
    <source>
        <dbReference type="EMBL" id="EEC69899.1"/>
    </source>
</evidence>
<dbReference type="PANTHER" id="PTHR33138:SF56">
    <property type="entry name" value="OS01G0137282 PROTEIN"/>
    <property type="match status" value="1"/>
</dbReference>
<protein>
    <recommendedName>
        <fullName evidence="3">Wall-associated receptor kinase C-terminal domain-containing protein</fullName>
    </recommendedName>
</protein>
<feature type="compositionally biased region" description="Basic and acidic residues" evidence="2">
    <location>
        <begin position="81"/>
        <end position="92"/>
    </location>
</feature>
<dbReference type="AlphaFoldDB" id="B8AD52"/>
<evidence type="ECO:0000313" key="5">
    <source>
        <dbReference type="Proteomes" id="UP000007015"/>
    </source>
</evidence>
<feature type="compositionally biased region" description="Polar residues" evidence="2">
    <location>
        <begin position="37"/>
        <end position="49"/>
    </location>
</feature>
<gene>
    <name evidence="4" type="ORF">OsI_00303</name>
</gene>
<dbReference type="InterPro" id="IPR032872">
    <property type="entry name" value="WAK_assoc_C"/>
</dbReference>
<sequence>MFSSTQITANQPNRGEKTGEGGTGKRMPNLAMGDEQPSMNLPWCSTESDGGTGGHDGESRQMRGRMTDAGGGTDGEEPESEERAAARDRSDNESSAAPRLASPPPELGFFQTYQVVRIFTGNSSVVVVDRSLPLESGCPVPWFNISIGFVMGPFLISRANKELVFVHNCTTKPPPQGFRRMPCSPDESFVFVGDGRPRLLLPECSMSVVPVLGLQDGDYVASMRRGLLLEWMLVPGDCQKCSASGGQCEYSNDGMGFSCKCPNGVHNPTSCVAGVVALATLQLHTIDTLIHPIVALQDAYRPFLIARGMAGRKR</sequence>
<keyword evidence="1" id="KW-0325">Glycoprotein</keyword>
<feature type="compositionally biased region" description="Polar residues" evidence="2">
    <location>
        <begin position="1"/>
        <end position="13"/>
    </location>
</feature>
<accession>B8AD52</accession>